<dbReference type="STRING" id="278856.A0A212EL10"/>
<dbReference type="Proteomes" id="UP000007151">
    <property type="component" value="Unassembled WGS sequence"/>
</dbReference>
<dbReference type="PANTHER" id="PTHR31649">
    <property type="entry name" value="AGAP009604-PA"/>
    <property type="match status" value="1"/>
</dbReference>
<keyword evidence="2" id="KW-1185">Reference proteome</keyword>
<protein>
    <submittedName>
        <fullName evidence="1">Farnesoic acid O-methyltransferase</fullName>
    </submittedName>
</protein>
<proteinExistence type="predicted"/>
<dbReference type="SMART" id="SM00696">
    <property type="entry name" value="DM9"/>
    <property type="match status" value="1"/>
</dbReference>
<dbReference type="PANTHER" id="PTHR31649:SF1">
    <property type="entry name" value="FARNESOIC ACID O-METHYL TRANSFERASE DOMAIN-CONTAINING PROTEIN"/>
    <property type="match status" value="1"/>
</dbReference>
<comment type="caution">
    <text evidence="1">The sequence shown here is derived from an EMBL/GenBank/DDBJ whole genome shotgun (WGS) entry which is preliminary data.</text>
</comment>
<accession>A0A212EL10</accession>
<organism evidence="1 2">
    <name type="scientific">Danaus plexippus plexippus</name>
    <dbReference type="NCBI Taxonomy" id="278856"/>
    <lineage>
        <taxon>Eukaryota</taxon>
        <taxon>Metazoa</taxon>
        <taxon>Ecdysozoa</taxon>
        <taxon>Arthropoda</taxon>
        <taxon>Hexapoda</taxon>
        <taxon>Insecta</taxon>
        <taxon>Pterygota</taxon>
        <taxon>Neoptera</taxon>
        <taxon>Endopterygota</taxon>
        <taxon>Lepidoptera</taxon>
        <taxon>Glossata</taxon>
        <taxon>Ditrysia</taxon>
        <taxon>Papilionoidea</taxon>
        <taxon>Nymphalidae</taxon>
        <taxon>Danainae</taxon>
        <taxon>Danaini</taxon>
        <taxon>Danaina</taxon>
        <taxon>Danaus</taxon>
        <taxon>Danaus</taxon>
    </lineage>
</organism>
<dbReference type="GO" id="GO:0008168">
    <property type="term" value="F:methyltransferase activity"/>
    <property type="evidence" value="ECO:0007669"/>
    <property type="project" value="UniProtKB-KW"/>
</dbReference>
<evidence type="ECO:0000313" key="2">
    <source>
        <dbReference type="Proteomes" id="UP000007151"/>
    </source>
</evidence>
<dbReference type="KEGG" id="dpl:KGM_201505"/>
<dbReference type="GO" id="GO:0032259">
    <property type="term" value="P:methylation"/>
    <property type="evidence" value="ECO:0007669"/>
    <property type="project" value="UniProtKB-KW"/>
</dbReference>
<evidence type="ECO:0000313" key="1">
    <source>
        <dbReference type="EMBL" id="OWR42172.1"/>
    </source>
</evidence>
<dbReference type="InterPro" id="IPR006616">
    <property type="entry name" value="DM9_repeat"/>
</dbReference>
<dbReference type="InParanoid" id="A0A212EL10"/>
<dbReference type="Pfam" id="PF11901">
    <property type="entry name" value="DM9"/>
    <property type="match status" value="1"/>
</dbReference>
<gene>
    <name evidence="1" type="ORF">KGM_201505</name>
</gene>
<dbReference type="EMBL" id="AGBW02014161">
    <property type="protein sequence ID" value="OWR42172.1"/>
    <property type="molecule type" value="Genomic_DNA"/>
</dbReference>
<sequence length="127" mass="14418">MVTRRQMLGKLGNLYTWPELNMRETSFLENLYPPIKELPFLRVLRRSLRTNTRCESTYQWVPARGGSVPANALKAGMTKSGKTLYMGRLNHLNSLTPGKVHPSQGAYYIPLGGEELKFTDYEVVLAN</sequence>
<name>A0A212EL10_DANPL</name>
<dbReference type="AlphaFoldDB" id="A0A212EL10"/>
<reference evidence="1 2" key="1">
    <citation type="journal article" date="2011" name="Cell">
        <title>The monarch butterfly genome yields insights into long-distance migration.</title>
        <authorList>
            <person name="Zhan S."/>
            <person name="Merlin C."/>
            <person name="Boore J.L."/>
            <person name="Reppert S.M."/>
        </authorList>
    </citation>
    <scope>NUCLEOTIDE SEQUENCE [LARGE SCALE GENOMIC DNA]</scope>
    <source>
        <strain evidence="1">F-2</strain>
    </source>
</reference>